<feature type="chain" id="PRO_5003440614" evidence="1">
    <location>
        <begin position="29"/>
        <end position="50"/>
    </location>
</feature>
<feature type="signal peptide" evidence="1">
    <location>
        <begin position="1"/>
        <end position="28"/>
    </location>
</feature>
<evidence type="ECO:0000313" key="2">
    <source>
        <dbReference type="EMBL" id="CCD53245.1"/>
    </source>
</evidence>
<protein>
    <submittedName>
        <fullName evidence="2">Uncharacterized protein</fullName>
    </submittedName>
</protein>
<dbReference type="EMBL" id="FQ790346">
    <property type="protein sequence ID" value="CCD53245.1"/>
    <property type="molecule type" value="Genomic_DNA"/>
</dbReference>
<dbReference type="HOGENOM" id="CLU_3124850_0_0_1"/>
<dbReference type="AlphaFoldDB" id="G2YNP7"/>
<dbReference type="Proteomes" id="UP000008177">
    <property type="component" value="Unplaced contigs"/>
</dbReference>
<accession>G2YNP7</accession>
<dbReference type="InParanoid" id="G2YNP7"/>
<sequence>MPRIATKPKRLLAFWLRMTAGLLGRVDGKVGDDPDSISKIVLYFKIKSIN</sequence>
<name>G2YNP7_BOTF4</name>
<gene>
    <name evidence="2" type="ORF">BofuT4_uP122640.1</name>
</gene>
<evidence type="ECO:0000313" key="3">
    <source>
        <dbReference type="Proteomes" id="UP000008177"/>
    </source>
</evidence>
<evidence type="ECO:0000256" key="1">
    <source>
        <dbReference type="SAM" id="SignalP"/>
    </source>
</evidence>
<reference evidence="3" key="1">
    <citation type="journal article" date="2011" name="PLoS Genet.">
        <title>Genomic analysis of the necrotrophic fungal pathogens Sclerotinia sclerotiorum and Botrytis cinerea.</title>
        <authorList>
            <person name="Amselem J."/>
            <person name="Cuomo C.A."/>
            <person name="van Kan J.A."/>
            <person name="Viaud M."/>
            <person name="Benito E.P."/>
            <person name="Couloux A."/>
            <person name="Coutinho P.M."/>
            <person name="de Vries R.P."/>
            <person name="Dyer P.S."/>
            <person name="Fillinger S."/>
            <person name="Fournier E."/>
            <person name="Gout L."/>
            <person name="Hahn M."/>
            <person name="Kohn L."/>
            <person name="Lapalu N."/>
            <person name="Plummer K.M."/>
            <person name="Pradier J.M."/>
            <person name="Quevillon E."/>
            <person name="Sharon A."/>
            <person name="Simon A."/>
            <person name="ten Have A."/>
            <person name="Tudzynski B."/>
            <person name="Tudzynski P."/>
            <person name="Wincker P."/>
            <person name="Andrew M."/>
            <person name="Anthouard V."/>
            <person name="Beever R.E."/>
            <person name="Beffa R."/>
            <person name="Benoit I."/>
            <person name="Bouzid O."/>
            <person name="Brault B."/>
            <person name="Chen Z."/>
            <person name="Choquer M."/>
            <person name="Collemare J."/>
            <person name="Cotton P."/>
            <person name="Danchin E.G."/>
            <person name="Da Silva C."/>
            <person name="Gautier A."/>
            <person name="Giraud C."/>
            <person name="Giraud T."/>
            <person name="Gonzalez C."/>
            <person name="Grossetete S."/>
            <person name="Guldener U."/>
            <person name="Henrissat B."/>
            <person name="Howlett B.J."/>
            <person name="Kodira C."/>
            <person name="Kretschmer M."/>
            <person name="Lappartient A."/>
            <person name="Leroch M."/>
            <person name="Levis C."/>
            <person name="Mauceli E."/>
            <person name="Neuveglise C."/>
            <person name="Oeser B."/>
            <person name="Pearson M."/>
            <person name="Poulain J."/>
            <person name="Poussereau N."/>
            <person name="Quesneville H."/>
            <person name="Rascle C."/>
            <person name="Schumacher J."/>
            <person name="Segurens B."/>
            <person name="Sexton A."/>
            <person name="Silva E."/>
            <person name="Sirven C."/>
            <person name="Soanes D.M."/>
            <person name="Talbot N.J."/>
            <person name="Templeton M."/>
            <person name="Yandava C."/>
            <person name="Yarden O."/>
            <person name="Zeng Q."/>
            <person name="Rollins J.A."/>
            <person name="Lebrun M.H."/>
            <person name="Dickman M."/>
        </authorList>
    </citation>
    <scope>NUCLEOTIDE SEQUENCE [LARGE SCALE GENOMIC DNA]</scope>
    <source>
        <strain evidence="3">T4</strain>
    </source>
</reference>
<proteinExistence type="predicted"/>
<organism evidence="2 3">
    <name type="scientific">Botryotinia fuckeliana (strain T4)</name>
    <name type="common">Noble rot fungus</name>
    <name type="synonym">Botrytis cinerea</name>
    <dbReference type="NCBI Taxonomy" id="999810"/>
    <lineage>
        <taxon>Eukaryota</taxon>
        <taxon>Fungi</taxon>
        <taxon>Dikarya</taxon>
        <taxon>Ascomycota</taxon>
        <taxon>Pezizomycotina</taxon>
        <taxon>Leotiomycetes</taxon>
        <taxon>Helotiales</taxon>
        <taxon>Sclerotiniaceae</taxon>
        <taxon>Botrytis</taxon>
    </lineage>
</organism>
<keyword evidence="1" id="KW-0732">Signal</keyword>